<dbReference type="InterPro" id="IPR019775">
    <property type="entry name" value="WD40_repeat_CS"/>
</dbReference>
<evidence type="ECO:0000256" key="4">
    <source>
        <dbReference type="PROSITE-ProRule" id="PRU00221"/>
    </source>
</evidence>
<evidence type="ECO:0000256" key="2">
    <source>
        <dbReference type="ARBA" id="ARBA00022448"/>
    </source>
</evidence>
<keyword evidence="2" id="KW-0813">Transport</keyword>
<dbReference type="EMBL" id="MU001672">
    <property type="protein sequence ID" value="KAF2460770.1"/>
    <property type="molecule type" value="Genomic_DNA"/>
</dbReference>
<dbReference type="PANTHER" id="PTHR21286:SF0">
    <property type="entry name" value="NUCLEAR PORE COMPLEX PROTEIN NUP160"/>
    <property type="match status" value="1"/>
</dbReference>
<dbReference type="GO" id="GO:0005643">
    <property type="term" value="C:nuclear pore"/>
    <property type="evidence" value="ECO:0007669"/>
    <property type="project" value="UniProtKB-ARBA"/>
</dbReference>
<evidence type="ECO:0000256" key="5">
    <source>
        <dbReference type="SAM" id="Coils"/>
    </source>
</evidence>
<gene>
    <name evidence="10" type="ORF">BDY21DRAFT_376637</name>
</gene>
<keyword evidence="11" id="KW-1185">Reference proteome</keyword>
<evidence type="ECO:0000256" key="3">
    <source>
        <dbReference type="ARBA" id="ARBA00023242"/>
    </source>
</evidence>
<accession>A0A6A6P9Z9</accession>
<evidence type="ECO:0000259" key="9">
    <source>
        <dbReference type="Pfam" id="PF23300"/>
    </source>
</evidence>
<feature type="repeat" description="WD" evidence="4">
    <location>
        <begin position="257"/>
        <end position="298"/>
    </location>
</feature>
<comment type="subcellular location">
    <subcellularLocation>
        <location evidence="1">Nucleus</location>
    </subcellularLocation>
</comment>
<feature type="compositionally biased region" description="Low complexity" evidence="6">
    <location>
        <begin position="823"/>
        <end position="836"/>
    </location>
</feature>
<dbReference type="InterPro" id="IPR001680">
    <property type="entry name" value="WD40_rpt"/>
</dbReference>
<dbReference type="InterPro" id="IPR011047">
    <property type="entry name" value="Quinoprotein_ADH-like_sf"/>
</dbReference>
<dbReference type="Proteomes" id="UP000799766">
    <property type="component" value="Unassembled WGS sequence"/>
</dbReference>
<feature type="domain" description="Nucleoporin nup120-like HEAT repeat" evidence="9">
    <location>
        <begin position="888"/>
        <end position="1060"/>
    </location>
</feature>
<dbReference type="PROSITE" id="PS00678">
    <property type="entry name" value="WD_REPEATS_1"/>
    <property type="match status" value="1"/>
</dbReference>
<evidence type="ECO:0000259" key="7">
    <source>
        <dbReference type="Pfam" id="PF11715"/>
    </source>
</evidence>
<dbReference type="InterPro" id="IPR048884">
    <property type="entry name" value="Nup120_helical"/>
</dbReference>
<organism evidence="10 11">
    <name type="scientific">Lineolata rhizophorae</name>
    <dbReference type="NCBI Taxonomy" id="578093"/>
    <lineage>
        <taxon>Eukaryota</taxon>
        <taxon>Fungi</taxon>
        <taxon>Dikarya</taxon>
        <taxon>Ascomycota</taxon>
        <taxon>Pezizomycotina</taxon>
        <taxon>Dothideomycetes</taxon>
        <taxon>Dothideomycetes incertae sedis</taxon>
        <taxon>Lineolatales</taxon>
        <taxon>Lineolataceae</taxon>
        <taxon>Lineolata</taxon>
    </lineage>
</organism>
<keyword evidence="3" id="KW-0539">Nucleus</keyword>
<dbReference type="PANTHER" id="PTHR21286">
    <property type="entry name" value="NUCLEAR PORE COMPLEX PROTEIN NUP160"/>
    <property type="match status" value="1"/>
</dbReference>
<dbReference type="InterPro" id="IPR059141">
    <property type="entry name" value="Beta-prop_Nup120_160"/>
</dbReference>
<evidence type="ECO:0000256" key="6">
    <source>
        <dbReference type="SAM" id="MobiDB-lite"/>
    </source>
</evidence>
<evidence type="ECO:0000313" key="10">
    <source>
        <dbReference type="EMBL" id="KAF2460770.1"/>
    </source>
</evidence>
<dbReference type="SUPFAM" id="SSF50998">
    <property type="entry name" value="Quinoprotein alcohol dehydrogenase-like"/>
    <property type="match status" value="1"/>
</dbReference>
<evidence type="ECO:0000256" key="1">
    <source>
        <dbReference type="ARBA" id="ARBA00004123"/>
    </source>
</evidence>
<feature type="coiled-coil region" evidence="5">
    <location>
        <begin position="1235"/>
        <end position="1265"/>
    </location>
</feature>
<name>A0A6A6P9Z9_9PEZI</name>
<evidence type="ECO:0000259" key="8">
    <source>
        <dbReference type="Pfam" id="PF21486"/>
    </source>
</evidence>
<keyword evidence="5" id="KW-0175">Coiled coil</keyword>
<sequence length="1282" mass="143364">MASPTVPYLYRETRLNLDPADPTAAVSIALRAQQAKRKTGVESYVGQDEGAFERRHIAAEASIFFRSSSPQQRENGAGKSPRSILWRVLDGRRVLELQAVDLYQSQHAKHDALVTLALHFPAPIRPFGLAFADLERDGIVVFALTEGSMSSALLYTITIWSEFFVKLGATEVDVGEWCKTFAPSSFSLRSPYKMVAAGPWELLISTDDGGMLRLTREPGQDGGSNWRETLFADGGWKTSLRGLVGWKGHNSIPYNGLDLEPATVAAIALSPDTDHIFTVSLNHTLKAWNLRTGKIGVQTDLLGRQLDPQKAPTYTLPPGQQQLMQILEVWGTSEGDEYFVVTYSPQQQRFKFWGIRDADSAFQGIRDIHSELSFIPPLEDLMNTTVWNVEDFYIKSGQGWRNSQMWIRVRSGANCRVFHLFFDLFDDEADLRENWKNNWSCVDQGGTTVVELRHHPDLPRKVELQNDSLHLHSVTERWLGFLLHPGRFTIPTLETSLTVYCRGKKLRDQTVCSDKVPLKERICTAIALSVQQKGHFNYDQQEQQVHSEWNVYYLIIKDLHRQRGEALALAYDNELDMPWLVLSDYVSCIRQCSENEILTLNSSVLLDVDPNESDLPIIQSLQNQKSVMVAALLNAGQILRHSFSEAFQEHLKRALLFEILQEPSVSVPDRIKRFASNCGLEDELSDEIVSRTAECFGGEKEIRHLSKALFFEAVSRLKEEPHGRRTSWESTRYGAKMLIRGAHETLQLGTEILLNLLLLTVFMKVEYEETNRLHKDFDACDIFVELVTQLREHAVLSWLASKVRTEPRRHNHRRSSDGEAALSSSVQSTADSSSTGTTSTLLESLFVGDWAGLPAPSMPLSALVGYWCRTWTYGADLSRQYDPITEFIMGSLLKSGNADLAAEFEPYLPRSAWGAYLRGRLCLMEANWVKAGWEFKKGAYALAFGGSKIKRYDTSYLLDVEERDFFSEGLPRYYRHILNLFSRYRQHSFVIEFAQLALRSFPVNAAMDEPTRSMRSDILSQLFSASIHTNKFDEAYSALTLYSDHALRKSALRTLIQHIITASHQPSLLLHYPFASLQNDVDDVLSSLAHSPPSFPSPTSSSLTFSSTYTPLGAASLPFHKALYAWRVARNDFRGAAAALYERGSLLKRAVRRGNSTGKVTAATSNLNEALVENYVLLINLLASVSVEQAWVLVAGTSVGGVSTGAGIGNPNDGDVSMDGASGDASAGVKMFGVAKQAKRKVVTLEDVRREYQEELDRAAAIEQGRFAFAAPGGGGDEMDVL</sequence>
<reference evidence="10" key="1">
    <citation type="journal article" date="2020" name="Stud. Mycol.">
        <title>101 Dothideomycetes genomes: a test case for predicting lifestyles and emergence of pathogens.</title>
        <authorList>
            <person name="Haridas S."/>
            <person name="Albert R."/>
            <person name="Binder M."/>
            <person name="Bloem J."/>
            <person name="Labutti K."/>
            <person name="Salamov A."/>
            <person name="Andreopoulos B."/>
            <person name="Baker S."/>
            <person name="Barry K."/>
            <person name="Bills G."/>
            <person name="Bluhm B."/>
            <person name="Cannon C."/>
            <person name="Castanera R."/>
            <person name="Culley D."/>
            <person name="Daum C."/>
            <person name="Ezra D."/>
            <person name="Gonzalez J."/>
            <person name="Henrissat B."/>
            <person name="Kuo A."/>
            <person name="Liang C."/>
            <person name="Lipzen A."/>
            <person name="Lutzoni F."/>
            <person name="Magnuson J."/>
            <person name="Mondo S."/>
            <person name="Nolan M."/>
            <person name="Ohm R."/>
            <person name="Pangilinan J."/>
            <person name="Park H.-J."/>
            <person name="Ramirez L."/>
            <person name="Alfaro M."/>
            <person name="Sun H."/>
            <person name="Tritt A."/>
            <person name="Yoshinaga Y."/>
            <person name="Zwiers L.-H."/>
            <person name="Turgeon B."/>
            <person name="Goodwin S."/>
            <person name="Spatafora J."/>
            <person name="Crous P."/>
            <person name="Grigoriev I."/>
        </authorList>
    </citation>
    <scope>NUCLEOTIDE SEQUENCE</scope>
    <source>
        <strain evidence="10">ATCC 16933</strain>
    </source>
</reference>
<feature type="domain" description="Nucleoporin Nup120/160 beta-propeller" evidence="7">
    <location>
        <begin position="82"/>
        <end position="596"/>
    </location>
</feature>
<dbReference type="InterPro" id="IPR021717">
    <property type="entry name" value="Nucleoporin_Nup160"/>
</dbReference>
<dbReference type="PROSITE" id="PS50082">
    <property type="entry name" value="WD_REPEATS_2"/>
    <property type="match status" value="1"/>
</dbReference>
<dbReference type="InterPro" id="IPR056548">
    <property type="entry name" value="HEAT_Nup120"/>
</dbReference>
<proteinExistence type="predicted"/>
<evidence type="ECO:0000313" key="11">
    <source>
        <dbReference type="Proteomes" id="UP000799766"/>
    </source>
</evidence>
<protein>
    <submittedName>
        <fullName evidence="10">Nucleoporin Nup120/160-domain-containing protein</fullName>
    </submittedName>
</protein>
<dbReference type="OrthoDB" id="67716at2759"/>
<feature type="region of interest" description="Disordered" evidence="6">
    <location>
        <begin position="807"/>
        <end position="836"/>
    </location>
</feature>
<dbReference type="Pfam" id="PF21486">
    <property type="entry name" value="NUP120_helical"/>
    <property type="match status" value="1"/>
</dbReference>
<keyword evidence="4" id="KW-0853">WD repeat</keyword>
<dbReference type="Pfam" id="PF23300">
    <property type="entry name" value="HEAT_Nup120"/>
    <property type="match status" value="1"/>
</dbReference>
<dbReference type="GO" id="GO:0017056">
    <property type="term" value="F:structural constituent of nuclear pore"/>
    <property type="evidence" value="ECO:0007669"/>
    <property type="project" value="TreeGrafter"/>
</dbReference>
<feature type="domain" description="Nucleoporin Nup120 helical" evidence="8">
    <location>
        <begin position="657"/>
        <end position="786"/>
    </location>
</feature>
<dbReference type="Pfam" id="PF11715">
    <property type="entry name" value="Beta-prop_Nup120_160"/>
    <property type="match status" value="1"/>
</dbReference>